<keyword evidence="3 14" id="KW-0645">Protease</keyword>
<evidence type="ECO:0000256" key="12">
    <source>
        <dbReference type="SAM" id="Phobius"/>
    </source>
</evidence>
<organism evidence="14 15">
    <name type="scientific">Kolteria novifilia</name>
    <dbReference type="NCBI Taxonomy" id="2527975"/>
    <lineage>
        <taxon>Bacteria</taxon>
        <taxon>Pseudomonadati</taxon>
        <taxon>Planctomycetota</taxon>
        <taxon>Planctomycetia</taxon>
        <taxon>Kolteriales</taxon>
        <taxon>Kolteriaceae</taxon>
        <taxon>Kolteria</taxon>
    </lineage>
</organism>
<dbReference type="InterPro" id="IPR001915">
    <property type="entry name" value="Peptidase_M48"/>
</dbReference>
<keyword evidence="5" id="KW-0479">Metal-binding</keyword>
<dbReference type="EMBL" id="CP036279">
    <property type="protein sequence ID" value="QDU64894.1"/>
    <property type="molecule type" value="Genomic_DNA"/>
</dbReference>
<feature type="domain" description="Peptidase M48" evidence="13">
    <location>
        <begin position="182"/>
        <end position="433"/>
    </location>
</feature>
<dbReference type="PANTHER" id="PTHR43221">
    <property type="entry name" value="PROTEASE HTPX"/>
    <property type="match status" value="1"/>
</dbReference>
<feature type="region of interest" description="Disordered" evidence="11">
    <location>
        <begin position="1"/>
        <end position="66"/>
    </location>
</feature>
<feature type="compositionally biased region" description="Polar residues" evidence="11">
    <location>
        <begin position="1"/>
        <end position="14"/>
    </location>
</feature>
<evidence type="ECO:0000256" key="5">
    <source>
        <dbReference type="ARBA" id="ARBA00022723"/>
    </source>
</evidence>
<evidence type="ECO:0000256" key="10">
    <source>
        <dbReference type="ARBA" id="ARBA00023136"/>
    </source>
</evidence>
<feature type="transmembrane region" description="Helical" evidence="12">
    <location>
        <begin position="142"/>
        <end position="160"/>
    </location>
</feature>
<dbReference type="Pfam" id="PF01435">
    <property type="entry name" value="Peptidase_M48"/>
    <property type="match status" value="1"/>
</dbReference>
<evidence type="ECO:0000256" key="7">
    <source>
        <dbReference type="ARBA" id="ARBA00022833"/>
    </source>
</evidence>
<gene>
    <name evidence="14" type="primary">htpX_4</name>
    <name evidence="14" type="ORF">Pan216_57880</name>
</gene>
<proteinExistence type="predicted"/>
<feature type="region of interest" description="Disordered" evidence="11">
    <location>
        <begin position="786"/>
        <end position="805"/>
    </location>
</feature>
<evidence type="ECO:0000256" key="9">
    <source>
        <dbReference type="ARBA" id="ARBA00023049"/>
    </source>
</evidence>
<evidence type="ECO:0000256" key="1">
    <source>
        <dbReference type="ARBA" id="ARBA00001947"/>
    </source>
</evidence>
<evidence type="ECO:0000313" key="15">
    <source>
        <dbReference type="Proteomes" id="UP000317093"/>
    </source>
</evidence>
<dbReference type="PANTHER" id="PTHR43221:SF2">
    <property type="entry name" value="PROTEASE HTPX HOMOLOG"/>
    <property type="match status" value="1"/>
</dbReference>
<dbReference type="GO" id="GO:0006508">
    <property type="term" value="P:proteolysis"/>
    <property type="evidence" value="ECO:0007669"/>
    <property type="project" value="UniProtKB-KW"/>
</dbReference>
<dbReference type="AlphaFoldDB" id="A0A518BD30"/>
<evidence type="ECO:0000256" key="3">
    <source>
        <dbReference type="ARBA" id="ARBA00022670"/>
    </source>
</evidence>
<evidence type="ECO:0000256" key="11">
    <source>
        <dbReference type="SAM" id="MobiDB-lite"/>
    </source>
</evidence>
<keyword evidence="7" id="KW-0862">Zinc</keyword>
<dbReference type="KEGG" id="knv:Pan216_57880"/>
<protein>
    <submittedName>
        <fullName evidence="14">Protease HtpX</fullName>
    </submittedName>
</protein>
<keyword evidence="8 12" id="KW-1133">Transmembrane helix</keyword>
<dbReference type="OrthoDB" id="9789270at2"/>
<keyword evidence="10 12" id="KW-0472">Membrane</keyword>
<dbReference type="CDD" id="cd07328">
    <property type="entry name" value="M48_Ste24p_like"/>
    <property type="match status" value="1"/>
</dbReference>
<keyword evidence="15" id="KW-1185">Reference proteome</keyword>
<accession>A0A518BD30</accession>
<feature type="transmembrane region" description="Helical" evidence="12">
    <location>
        <begin position="314"/>
        <end position="331"/>
    </location>
</feature>
<dbReference type="RefSeq" id="WP_145263422.1">
    <property type="nucleotide sequence ID" value="NZ_CP036279.1"/>
</dbReference>
<evidence type="ECO:0000256" key="6">
    <source>
        <dbReference type="ARBA" id="ARBA00022801"/>
    </source>
</evidence>
<name>A0A518BD30_9BACT</name>
<feature type="transmembrane region" description="Helical" evidence="12">
    <location>
        <begin position="89"/>
        <end position="117"/>
    </location>
</feature>
<evidence type="ECO:0000256" key="2">
    <source>
        <dbReference type="ARBA" id="ARBA00022475"/>
    </source>
</evidence>
<keyword evidence="2" id="KW-1003">Cell membrane</keyword>
<evidence type="ECO:0000259" key="13">
    <source>
        <dbReference type="Pfam" id="PF01435"/>
    </source>
</evidence>
<dbReference type="GO" id="GO:0004222">
    <property type="term" value="F:metalloendopeptidase activity"/>
    <property type="evidence" value="ECO:0007669"/>
    <property type="project" value="InterPro"/>
</dbReference>
<keyword evidence="4 12" id="KW-0812">Transmembrane</keyword>
<dbReference type="GO" id="GO:0046872">
    <property type="term" value="F:metal ion binding"/>
    <property type="evidence" value="ECO:0007669"/>
    <property type="project" value="UniProtKB-KW"/>
</dbReference>
<evidence type="ECO:0000256" key="4">
    <source>
        <dbReference type="ARBA" id="ARBA00022692"/>
    </source>
</evidence>
<sequence>MSESNRSIPSSEQPKGQPKRRSAAVSRGTPTAKRSAVASAARNGSKPATATQTRRPKGARPKEQISEAELLAPLSQPIKRTKTTTLYRLGMVLVAVTFVLLVMIYLAIIAATAYGVYYHTVNHWSIINPGPGSSSKGLKGQVFLYFVPIVVGCAVVLFLIKPLFAPKAKKPVSLTLPRNKHPRLYAFVEALAVTVNAPIPRRIDVEMEPNASARLKGGLAGFLGNKLILSIGLPLVRGLSLRQLTGVLAHEFGHFSQGAGMRVTYVIRVLNHWFARVVYERDHWDEWLVHYSSHGSAISFFCVTIRGVVWVSRWILWGLMMVGHAVSGFMLRQMEFDADQYEIQIAGSKAFGETARELRLLGFAFHNAQSDLNDAWHDGRLADDLPALIMANREEIAEKPDAVEKINALMDEAKTSIFDTHPSDRERNARADEADAEGIFTLDLPATTLFADVDRLCRSATFTYYRTLLEDPMGGPRLSKDQLVDTALITREQRERADMNRALYRYFQGKLLDEFHFFLQMKEIPVPDVPKETSQEVARGRKNMQARLDKVAEASKRYGEARKQFLLASAALTLIKLKHPIRAKDFELEGTKAENARAAIAIAEEDRDRALKVMDRFTDYARMRLGNALSLLQLPALRQRLEDGDTIFERCEELVARLAKLEECWLDVDELHASNTEYYIMLACAQDQDVTQKYIAKLKAHAQSQWRLLHRIKNTLNDVPYPFTHAETDMTIGKQVLPVVPDKDDFGGIYQAADFSFSSLDTLYFRLISALAAYAEKVEGAIGLKPWEDPVDDKESKSEASSAKA</sequence>
<dbReference type="Gene3D" id="3.30.2010.10">
    <property type="entry name" value="Metalloproteases ('zincins'), catalytic domain"/>
    <property type="match status" value="1"/>
</dbReference>
<keyword evidence="6" id="KW-0378">Hydrolase</keyword>
<dbReference type="Proteomes" id="UP000317093">
    <property type="component" value="Chromosome"/>
</dbReference>
<dbReference type="InterPro" id="IPR050083">
    <property type="entry name" value="HtpX_protease"/>
</dbReference>
<keyword evidence="9" id="KW-0482">Metalloprotease</keyword>
<evidence type="ECO:0000313" key="14">
    <source>
        <dbReference type="EMBL" id="QDU64894.1"/>
    </source>
</evidence>
<reference evidence="14 15" key="1">
    <citation type="submission" date="2019-02" db="EMBL/GenBank/DDBJ databases">
        <title>Deep-cultivation of Planctomycetes and their phenomic and genomic characterization uncovers novel biology.</title>
        <authorList>
            <person name="Wiegand S."/>
            <person name="Jogler M."/>
            <person name="Boedeker C."/>
            <person name="Pinto D."/>
            <person name="Vollmers J."/>
            <person name="Rivas-Marin E."/>
            <person name="Kohn T."/>
            <person name="Peeters S.H."/>
            <person name="Heuer A."/>
            <person name="Rast P."/>
            <person name="Oberbeckmann S."/>
            <person name="Bunk B."/>
            <person name="Jeske O."/>
            <person name="Meyerdierks A."/>
            <person name="Storesund J.E."/>
            <person name="Kallscheuer N."/>
            <person name="Luecker S."/>
            <person name="Lage O.M."/>
            <person name="Pohl T."/>
            <person name="Merkel B.J."/>
            <person name="Hornburger P."/>
            <person name="Mueller R.-W."/>
            <person name="Bruemmer F."/>
            <person name="Labrenz M."/>
            <person name="Spormann A.M."/>
            <person name="Op den Camp H."/>
            <person name="Overmann J."/>
            <person name="Amann R."/>
            <person name="Jetten M.S.M."/>
            <person name="Mascher T."/>
            <person name="Medema M.H."/>
            <person name="Devos D.P."/>
            <person name="Kaster A.-K."/>
            <person name="Ovreas L."/>
            <person name="Rohde M."/>
            <person name="Galperin M.Y."/>
            <person name="Jogler C."/>
        </authorList>
    </citation>
    <scope>NUCLEOTIDE SEQUENCE [LARGE SCALE GENOMIC DNA]</scope>
    <source>
        <strain evidence="14 15">Pan216</strain>
    </source>
</reference>
<evidence type="ECO:0000256" key="8">
    <source>
        <dbReference type="ARBA" id="ARBA00022989"/>
    </source>
</evidence>
<comment type="cofactor">
    <cofactor evidence="1">
        <name>Zn(2+)</name>
        <dbReference type="ChEBI" id="CHEBI:29105"/>
    </cofactor>
</comment>